<protein>
    <submittedName>
        <fullName evidence="1">Uncharacterized protein</fullName>
    </submittedName>
</protein>
<organism evidence="1 2">
    <name type="scientific">Anisodus acutangulus</name>
    <dbReference type="NCBI Taxonomy" id="402998"/>
    <lineage>
        <taxon>Eukaryota</taxon>
        <taxon>Viridiplantae</taxon>
        <taxon>Streptophyta</taxon>
        <taxon>Embryophyta</taxon>
        <taxon>Tracheophyta</taxon>
        <taxon>Spermatophyta</taxon>
        <taxon>Magnoliopsida</taxon>
        <taxon>eudicotyledons</taxon>
        <taxon>Gunneridae</taxon>
        <taxon>Pentapetalae</taxon>
        <taxon>asterids</taxon>
        <taxon>lamiids</taxon>
        <taxon>Solanales</taxon>
        <taxon>Solanaceae</taxon>
        <taxon>Solanoideae</taxon>
        <taxon>Hyoscyameae</taxon>
        <taxon>Anisodus</taxon>
    </lineage>
</organism>
<comment type="caution">
    <text evidence="1">The sequence shown here is derived from an EMBL/GenBank/DDBJ whole genome shotgun (WGS) entry which is preliminary data.</text>
</comment>
<sequence length="214" mass="24242">MARNSENKSSSRSRVSDHFTFARIFHFKNYYDHQYQNHHHVDMKKIEKVVQPSIRVLPHVTDHNNNNNNNNDQYSSWENSSVSDCSSEWAAFRQLGLDSDNGSDGSEYFLGSDPMAGWISSPDIMSSAGNSISGEGSRSKRFKVSSSVMVPPTFSESPLRVSSHLLGFIDLASKKSFKDKLFLLKNLDFTKKQTLHFQGKIARHEGHILWQSGV</sequence>
<gene>
    <name evidence="1" type="ORF">K7X08_007993</name>
</gene>
<accession>A0A9Q1RNQ7</accession>
<name>A0A9Q1RNQ7_9SOLA</name>
<dbReference type="EMBL" id="JAJAGQ010000004">
    <property type="protein sequence ID" value="KAJ8565417.1"/>
    <property type="molecule type" value="Genomic_DNA"/>
</dbReference>
<evidence type="ECO:0000313" key="2">
    <source>
        <dbReference type="Proteomes" id="UP001152561"/>
    </source>
</evidence>
<keyword evidence="2" id="KW-1185">Reference proteome</keyword>
<proteinExistence type="predicted"/>
<evidence type="ECO:0000313" key="1">
    <source>
        <dbReference type="EMBL" id="KAJ8565417.1"/>
    </source>
</evidence>
<dbReference type="OrthoDB" id="773121at2759"/>
<dbReference type="Proteomes" id="UP001152561">
    <property type="component" value="Unassembled WGS sequence"/>
</dbReference>
<dbReference type="AlphaFoldDB" id="A0A9Q1RNQ7"/>
<reference evidence="2" key="1">
    <citation type="journal article" date="2023" name="Proc. Natl. Acad. Sci. U.S.A.">
        <title>Genomic and structural basis for evolution of tropane alkaloid biosynthesis.</title>
        <authorList>
            <person name="Wanga Y.-J."/>
            <person name="Taina T."/>
            <person name="Yua J.-Y."/>
            <person name="Lia J."/>
            <person name="Xua B."/>
            <person name="Chenc J."/>
            <person name="D'Auriad J.C."/>
            <person name="Huanga J.-P."/>
            <person name="Huanga S.-X."/>
        </authorList>
    </citation>
    <scope>NUCLEOTIDE SEQUENCE [LARGE SCALE GENOMIC DNA]</scope>
    <source>
        <strain evidence="2">cv. KIB-2019</strain>
    </source>
</reference>